<organism evidence="1 2">
    <name type="scientific">Citrobacter pasteurii</name>
    <dbReference type="NCBI Taxonomy" id="1563222"/>
    <lineage>
        <taxon>Bacteria</taxon>
        <taxon>Pseudomonadati</taxon>
        <taxon>Pseudomonadota</taxon>
        <taxon>Gammaproteobacteria</taxon>
        <taxon>Enterobacterales</taxon>
        <taxon>Enterobacteriaceae</taxon>
        <taxon>Citrobacter</taxon>
    </lineage>
</organism>
<dbReference type="RefSeq" id="WP_217124639.1">
    <property type="nucleotide sequence ID" value="NZ_CP077262.1"/>
</dbReference>
<name>A0ABX8KC68_9ENTR</name>
<gene>
    <name evidence="1" type="ORF">I6L54_08910</name>
</gene>
<keyword evidence="2" id="KW-1185">Reference proteome</keyword>
<dbReference type="EMBL" id="CP077262">
    <property type="protein sequence ID" value="QXA46476.1"/>
    <property type="molecule type" value="Genomic_DNA"/>
</dbReference>
<sequence length="295" mass="33674">MTNNPQYMTDTKFTNTAQKLNAAMRRLREHQDESRMFAVPEEFDPSPTNALGFRAHAIKKFYSNLPTEMLTGYLQGLGYVRKQLITARDVLNTDGKKKYEAYIKNSVETLPARFYGLRPYYLGILTGLMAIPFRRSAEKDRREISDSLCLIANCIEKYRYKGANEQYRDYAQTIITGIDTEQLPPMIAGLIIQELTSLVSVACATNIMSYTKSGITHEELWRYHNPNEYNEVYQDGNIPKGASPLEALDIYPPHEGIARQSLWWGLDDEVDCFITSLTGGLLINNLKQISMDTLR</sequence>
<proteinExistence type="predicted"/>
<evidence type="ECO:0000313" key="1">
    <source>
        <dbReference type="EMBL" id="QXA46476.1"/>
    </source>
</evidence>
<reference evidence="1 2" key="1">
    <citation type="submission" date="2021-06" db="EMBL/GenBank/DDBJ databases">
        <title>FDA dAtabase for Regulatory Grade micrObial Sequences (FDA-ARGOS): Supporting development and validation of Infectious Disease Dx tests.</title>
        <authorList>
            <person name="Sproer C."/>
            <person name="Gronow S."/>
            <person name="Severitt S."/>
            <person name="Schroder I."/>
            <person name="Tallon L."/>
            <person name="Sadzewicz L."/>
            <person name="Zhao X."/>
            <person name="Boylan J."/>
            <person name="Ott S."/>
            <person name="Bowen H."/>
            <person name="Vavikolanu K."/>
            <person name="Mehta A."/>
            <person name="Aluvathingal J."/>
            <person name="Nadendla S."/>
            <person name="Lowell S."/>
            <person name="Myers T."/>
            <person name="Yan Y."/>
        </authorList>
    </citation>
    <scope>NUCLEOTIDE SEQUENCE [LARGE SCALE GENOMIC DNA]</scope>
    <source>
        <strain evidence="1 2">FDAARGOS 1424</strain>
    </source>
</reference>
<accession>A0ABX8KC68</accession>
<evidence type="ECO:0000313" key="2">
    <source>
        <dbReference type="Proteomes" id="UP000683579"/>
    </source>
</evidence>
<protein>
    <submittedName>
        <fullName evidence="1">Uncharacterized protein</fullName>
    </submittedName>
</protein>
<dbReference type="Proteomes" id="UP000683579">
    <property type="component" value="Chromosome"/>
</dbReference>